<evidence type="ECO:0000313" key="3">
    <source>
        <dbReference type="EMBL" id="GGZ65829.1"/>
    </source>
</evidence>
<accession>A0A5P2UUB5</accession>
<reference evidence="4 5" key="2">
    <citation type="submission" date="2017-09" db="EMBL/GenBank/DDBJ databases">
        <authorList>
            <person name="Lee N."/>
            <person name="Cho B.-K."/>
        </authorList>
    </citation>
    <scope>NUCLEOTIDE SEQUENCE [LARGE SCALE GENOMIC DNA]</scope>
    <source>
        <strain evidence="4 5">ATCC 27467</strain>
    </source>
</reference>
<dbReference type="Proteomes" id="UP000634660">
    <property type="component" value="Unassembled WGS sequence"/>
</dbReference>
<dbReference type="PANTHER" id="PTHR31157">
    <property type="entry name" value="SCP DOMAIN-CONTAINING PROTEIN"/>
    <property type="match status" value="1"/>
</dbReference>
<evidence type="ECO:0000256" key="1">
    <source>
        <dbReference type="SAM" id="SignalP"/>
    </source>
</evidence>
<dbReference type="AlphaFoldDB" id="A0A5P2UUB5"/>
<reference evidence="3" key="1">
    <citation type="journal article" date="2014" name="Int. J. Syst. Evol. Microbiol.">
        <title>Complete genome sequence of Corynebacterium casei LMG S-19264T (=DSM 44701T), isolated from a smear-ripened cheese.</title>
        <authorList>
            <consortium name="US DOE Joint Genome Institute (JGI-PGF)"/>
            <person name="Walter F."/>
            <person name="Albersmeier A."/>
            <person name="Kalinowski J."/>
            <person name="Ruckert C."/>
        </authorList>
    </citation>
    <scope>NUCLEOTIDE SEQUENCE</scope>
    <source>
        <strain evidence="3">JCM 4834</strain>
    </source>
</reference>
<dbReference type="RefSeq" id="WP_150520098.1">
    <property type="nucleotide sequence ID" value="NZ_BMVX01000009.1"/>
</dbReference>
<dbReference type="PANTHER" id="PTHR31157:SF1">
    <property type="entry name" value="SCP DOMAIN-CONTAINING PROTEIN"/>
    <property type="match status" value="1"/>
</dbReference>
<dbReference type="KEGG" id="ssub:CP968_24835"/>
<keyword evidence="5" id="KW-1185">Reference proteome</keyword>
<feature type="domain" description="SCP" evidence="2">
    <location>
        <begin position="45"/>
        <end position="152"/>
    </location>
</feature>
<dbReference type="OrthoDB" id="68195at2"/>
<evidence type="ECO:0000259" key="2">
    <source>
        <dbReference type="Pfam" id="PF00188"/>
    </source>
</evidence>
<feature type="chain" id="PRO_5044622965" evidence="1">
    <location>
        <begin position="32"/>
        <end position="161"/>
    </location>
</feature>
<organism evidence="4 5">
    <name type="scientific">Streptomyces subrutilus</name>
    <dbReference type="NCBI Taxonomy" id="36818"/>
    <lineage>
        <taxon>Bacteria</taxon>
        <taxon>Bacillati</taxon>
        <taxon>Actinomycetota</taxon>
        <taxon>Actinomycetes</taxon>
        <taxon>Kitasatosporales</taxon>
        <taxon>Streptomycetaceae</taxon>
        <taxon>Streptomyces</taxon>
    </lineage>
</organism>
<dbReference type="InterPro" id="IPR035940">
    <property type="entry name" value="CAP_sf"/>
</dbReference>
<dbReference type="EMBL" id="CP023701">
    <property type="protein sequence ID" value="QEU81091.1"/>
    <property type="molecule type" value="Genomic_DNA"/>
</dbReference>
<dbReference type="CDD" id="cd05379">
    <property type="entry name" value="CAP_bacterial"/>
    <property type="match status" value="1"/>
</dbReference>
<gene>
    <name evidence="4" type="ORF">CP968_24835</name>
    <name evidence="3" type="ORF">GCM10010371_26840</name>
</gene>
<dbReference type="Proteomes" id="UP000326831">
    <property type="component" value="Chromosome"/>
</dbReference>
<evidence type="ECO:0000313" key="4">
    <source>
        <dbReference type="EMBL" id="QEU81091.1"/>
    </source>
</evidence>
<sequence length="161" mass="17105">MKTRPRAVRRLSPAVCAAAALLLFTGTATTAASASVRQVGAGEVLALVDAERARAGCPALVVAPALTRAAQTQADDMFQNNLTGHIGSDDSTPRFRLERVGYAWRAYGENVSGPGYENAREHVAAWMSDPRSRHTLLHCGFTETGVAVSGDRVVQLFAAPR</sequence>
<protein>
    <submittedName>
        <fullName evidence="4">CAP domain-containing protein</fullName>
    </submittedName>
</protein>
<evidence type="ECO:0000313" key="5">
    <source>
        <dbReference type="Proteomes" id="UP000326831"/>
    </source>
</evidence>
<keyword evidence="1" id="KW-0732">Signal</keyword>
<reference evidence="3" key="3">
    <citation type="submission" date="2020-09" db="EMBL/GenBank/DDBJ databases">
        <authorList>
            <person name="Sun Q."/>
            <person name="Ohkuma M."/>
        </authorList>
    </citation>
    <scope>NUCLEOTIDE SEQUENCE</scope>
    <source>
        <strain evidence="3">JCM 4834</strain>
    </source>
</reference>
<proteinExistence type="predicted"/>
<dbReference type="SUPFAM" id="SSF55797">
    <property type="entry name" value="PR-1-like"/>
    <property type="match status" value="1"/>
</dbReference>
<dbReference type="Pfam" id="PF00188">
    <property type="entry name" value="CAP"/>
    <property type="match status" value="1"/>
</dbReference>
<name>A0A5P2UUB5_9ACTN</name>
<dbReference type="Gene3D" id="3.40.33.10">
    <property type="entry name" value="CAP"/>
    <property type="match status" value="1"/>
</dbReference>
<feature type="signal peptide" evidence="1">
    <location>
        <begin position="1"/>
        <end position="31"/>
    </location>
</feature>
<dbReference type="EMBL" id="BMVX01000009">
    <property type="protein sequence ID" value="GGZ65829.1"/>
    <property type="molecule type" value="Genomic_DNA"/>
</dbReference>
<dbReference type="InterPro" id="IPR014044">
    <property type="entry name" value="CAP_dom"/>
</dbReference>